<comment type="caution">
    <text evidence="2">The sequence shown here is derived from an EMBL/GenBank/DDBJ whole genome shotgun (WGS) entry which is preliminary data.</text>
</comment>
<evidence type="ECO:0000313" key="2">
    <source>
        <dbReference type="EMBL" id="MBD1390737.1"/>
    </source>
</evidence>
<keyword evidence="3" id="KW-1185">Reference proteome</keyword>
<evidence type="ECO:0000256" key="1">
    <source>
        <dbReference type="SAM" id="Phobius"/>
    </source>
</evidence>
<name>A0A8J6UQB2_9GAMM</name>
<reference evidence="2" key="1">
    <citation type="submission" date="2020-09" db="EMBL/GenBank/DDBJ databases">
        <title>A novel bacterium of genus Neiella, isolated from South China Sea.</title>
        <authorList>
            <person name="Huang H."/>
            <person name="Mo K."/>
            <person name="Hu Y."/>
        </authorList>
    </citation>
    <scope>NUCLEOTIDE SEQUENCE</scope>
    <source>
        <strain evidence="2">HB171785</strain>
    </source>
</reference>
<protein>
    <submittedName>
        <fullName evidence="2">Uncharacterized protein</fullName>
    </submittedName>
</protein>
<feature type="transmembrane region" description="Helical" evidence="1">
    <location>
        <begin position="20"/>
        <end position="43"/>
    </location>
</feature>
<organism evidence="2 3">
    <name type="scientific">Neiella litorisoli</name>
    <dbReference type="NCBI Taxonomy" id="2771431"/>
    <lineage>
        <taxon>Bacteria</taxon>
        <taxon>Pseudomonadati</taxon>
        <taxon>Pseudomonadota</taxon>
        <taxon>Gammaproteobacteria</taxon>
        <taxon>Alteromonadales</taxon>
        <taxon>Echinimonadaceae</taxon>
        <taxon>Neiella</taxon>
    </lineage>
</organism>
<sequence length="96" mass="10637">MTDTTRAAKRTFSQPKQRHFLALFLALITATVMIPGMTTYLPLSAADQVAIPILLFPFIWTGLFVYAYLAPKAWHATLLMVVLTLLHGALSYVNVA</sequence>
<feature type="transmembrane region" description="Helical" evidence="1">
    <location>
        <begin position="49"/>
        <end position="69"/>
    </location>
</feature>
<accession>A0A8J6UQB2</accession>
<dbReference type="RefSeq" id="WP_191145802.1">
    <property type="nucleotide sequence ID" value="NZ_JACXAF010000022.1"/>
</dbReference>
<dbReference type="AlphaFoldDB" id="A0A8J6UQB2"/>
<dbReference type="Proteomes" id="UP000638014">
    <property type="component" value="Unassembled WGS sequence"/>
</dbReference>
<dbReference type="EMBL" id="JACXAF010000022">
    <property type="protein sequence ID" value="MBD1390737.1"/>
    <property type="molecule type" value="Genomic_DNA"/>
</dbReference>
<keyword evidence="1" id="KW-0472">Membrane</keyword>
<keyword evidence="1" id="KW-0812">Transmembrane</keyword>
<gene>
    <name evidence="2" type="ORF">IC617_15000</name>
</gene>
<proteinExistence type="predicted"/>
<keyword evidence="1" id="KW-1133">Transmembrane helix</keyword>
<evidence type="ECO:0000313" key="3">
    <source>
        <dbReference type="Proteomes" id="UP000638014"/>
    </source>
</evidence>